<dbReference type="AlphaFoldDB" id="A0A8H9FZP6"/>
<dbReference type="Gene3D" id="3.40.50.2300">
    <property type="match status" value="1"/>
</dbReference>
<evidence type="ECO:0000313" key="5">
    <source>
        <dbReference type="Proteomes" id="UP000614460"/>
    </source>
</evidence>
<protein>
    <submittedName>
        <fullName evidence="4">DNA-binding response regulator</fullName>
    </submittedName>
</protein>
<organism evidence="4 5">
    <name type="scientific">Sphingobacterium cellulitidis</name>
    <dbReference type="NCBI Taxonomy" id="1768011"/>
    <lineage>
        <taxon>Bacteria</taxon>
        <taxon>Pseudomonadati</taxon>
        <taxon>Bacteroidota</taxon>
        <taxon>Sphingobacteriia</taxon>
        <taxon>Sphingobacteriales</taxon>
        <taxon>Sphingobacteriaceae</taxon>
        <taxon>Sphingobacterium</taxon>
    </lineage>
</organism>
<evidence type="ECO:0000256" key="1">
    <source>
        <dbReference type="PROSITE-ProRule" id="PRU00169"/>
    </source>
</evidence>
<name>A0A8H9FZP6_9SPHI</name>
<dbReference type="SMART" id="SM00448">
    <property type="entry name" value="REC"/>
    <property type="match status" value="1"/>
</dbReference>
<evidence type="ECO:0000259" key="3">
    <source>
        <dbReference type="PROSITE" id="PS50930"/>
    </source>
</evidence>
<dbReference type="PANTHER" id="PTHR37299">
    <property type="entry name" value="TRANSCRIPTIONAL REGULATOR-RELATED"/>
    <property type="match status" value="1"/>
</dbReference>
<keyword evidence="1" id="KW-0597">Phosphoprotein</keyword>
<feature type="modified residue" description="4-aspartylphosphate" evidence="1">
    <location>
        <position position="56"/>
    </location>
</feature>
<keyword evidence="4" id="KW-0238">DNA-binding</keyword>
<dbReference type="Gene3D" id="2.40.50.1020">
    <property type="entry name" value="LytTr DNA-binding domain"/>
    <property type="match status" value="1"/>
</dbReference>
<dbReference type="FunFam" id="3.40.50.2300:FF:000361">
    <property type="entry name" value="Two-component system response regulator"/>
    <property type="match status" value="1"/>
</dbReference>
<reference evidence="4" key="2">
    <citation type="submission" date="2020-09" db="EMBL/GenBank/DDBJ databases">
        <authorList>
            <person name="Sun Q."/>
            <person name="Zhou Y."/>
        </authorList>
    </citation>
    <scope>NUCLEOTIDE SEQUENCE</scope>
    <source>
        <strain evidence="4">CGMCC 1.15966</strain>
    </source>
</reference>
<gene>
    <name evidence="4" type="ORF">GCM10011516_09230</name>
</gene>
<keyword evidence="5" id="KW-1185">Reference proteome</keyword>
<feature type="domain" description="HTH LytTR-type" evidence="3">
    <location>
        <begin position="145"/>
        <end position="251"/>
    </location>
</feature>
<dbReference type="EMBL" id="BMKM01000001">
    <property type="protein sequence ID" value="GGE13531.1"/>
    <property type="molecule type" value="Genomic_DNA"/>
</dbReference>
<dbReference type="GO" id="GO:0003677">
    <property type="term" value="F:DNA binding"/>
    <property type="evidence" value="ECO:0007669"/>
    <property type="project" value="UniProtKB-KW"/>
</dbReference>
<feature type="domain" description="Response regulatory" evidence="2">
    <location>
        <begin position="5"/>
        <end position="116"/>
    </location>
</feature>
<dbReference type="PROSITE" id="PS50930">
    <property type="entry name" value="HTH_LYTTR"/>
    <property type="match status" value="1"/>
</dbReference>
<dbReference type="InterPro" id="IPR001789">
    <property type="entry name" value="Sig_transdc_resp-reg_receiver"/>
</dbReference>
<comment type="caution">
    <text evidence="4">The sequence shown here is derived from an EMBL/GenBank/DDBJ whole genome shotgun (WGS) entry which is preliminary data.</text>
</comment>
<dbReference type="SUPFAM" id="SSF52172">
    <property type="entry name" value="CheY-like"/>
    <property type="match status" value="1"/>
</dbReference>
<dbReference type="Pfam" id="PF04397">
    <property type="entry name" value="LytTR"/>
    <property type="match status" value="1"/>
</dbReference>
<dbReference type="PANTHER" id="PTHR37299:SF1">
    <property type="entry name" value="STAGE 0 SPORULATION PROTEIN A HOMOLOG"/>
    <property type="match status" value="1"/>
</dbReference>
<reference evidence="4" key="1">
    <citation type="journal article" date="2014" name="Int. J. Syst. Evol. Microbiol.">
        <title>Complete genome sequence of Corynebacterium casei LMG S-19264T (=DSM 44701T), isolated from a smear-ripened cheese.</title>
        <authorList>
            <consortium name="US DOE Joint Genome Institute (JGI-PGF)"/>
            <person name="Walter F."/>
            <person name="Albersmeier A."/>
            <person name="Kalinowski J."/>
            <person name="Ruckert C."/>
        </authorList>
    </citation>
    <scope>NUCLEOTIDE SEQUENCE</scope>
    <source>
        <strain evidence="4">CGMCC 1.15966</strain>
    </source>
</reference>
<evidence type="ECO:0000259" key="2">
    <source>
        <dbReference type="PROSITE" id="PS50110"/>
    </source>
</evidence>
<dbReference type="PROSITE" id="PS50110">
    <property type="entry name" value="RESPONSE_REGULATORY"/>
    <property type="match status" value="1"/>
</dbReference>
<evidence type="ECO:0000313" key="4">
    <source>
        <dbReference type="EMBL" id="GGE13531.1"/>
    </source>
</evidence>
<dbReference type="GO" id="GO:0000156">
    <property type="term" value="F:phosphorelay response regulator activity"/>
    <property type="evidence" value="ECO:0007669"/>
    <property type="project" value="InterPro"/>
</dbReference>
<sequence>MRSYQTLIIEDEKPAARLLSRKLNNLGINQIEMCHSVEQSKRWFAENPAPELIFLDIQLSDGLSFEIFEGLSIESPIIFTTAYDEFAIRAFKLNSIDYLLKPISEEELENAIEKFERISSKPPAVDIEQIKNLIHSEKGNYKTRFSIKVGNTIKLIAVDEIECFYSENKGTYAYGTGNTSYLLDQSLEQIEAMLDPRQFFRISRGTIINIKSITSISVHTSSRLRVQLQHFPSDELIVSRERVNDFKDWLE</sequence>
<dbReference type="Proteomes" id="UP000614460">
    <property type="component" value="Unassembled WGS sequence"/>
</dbReference>
<dbReference type="InterPro" id="IPR046947">
    <property type="entry name" value="LytR-like"/>
</dbReference>
<dbReference type="SMART" id="SM00850">
    <property type="entry name" value="LytTR"/>
    <property type="match status" value="1"/>
</dbReference>
<dbReference type="RefSeq" id="WP_094258745.1">
    <property type="nucleotide sequence ID" value="NZ_BMKM01000001.1"/>
</dbReference>
<proteinExistence type="predicted"/>
<accession>A0A8H9FZP6</accession>
<dbReference type="Pfam" id="PF00072">
    <property type="entry name" value="Response_reg"/>
    <property type="match status" value="1"/>
</dbReference>
<dbReference type="InterPro" id="IPR011006">
    <property type="entry name" value="CheY-like_superfamily"/>
</dbReference>
<dbReference type="InterPro" id="IPR007492">
    <property type="entry name" value="LytTR_DNA-bd_dom"/>
</dbReference>